<reference evidence="2 3" key="1">
    <citation type="journal article" date="2013" name="Genome Biol.">
        <title>The genome sequence of the most widely cultivated cacao type and its use to identify candidate genes regulating pod color.</title>
        <authorList>
            <person name="Motamayor J.C."/>
            <person name="Mockaitis K."/>
            <person name="Schmutz J."/>
            <person name="Haiminen N."/>
            <person name="Iii D.L."/>
            <person name="Cornejo O."/>
            <person name="Findley S.D."/>
            <person name="Zheng P."/>
            <person name="Utro F."/>
            <person name="Royaert S."/>
            <person name="Saski C."/>
            <person name="Jenkins J."/>
            <person name="Podicheti R."/>
            <person name="Zhao M."/>
            <person name="Scheffler B.E."/>
            <person name="Stack J.C."/>
            <person name="Feltus F.A."/>
            <person name="Mustiga G.M."/>
            <person name="Amores F."/>
            <person name="Phillips W."/>
            <person name="Marelli J.P."/>
            <person name="May G.D."/>
            <person name="Shapiro H."/>
            <person name="Ma J."/>
            <person name="Bustamante C.D."/>
            <person name="Schnell R.J."/>
            <person name="Main D."/>
            <person name="Gilbert D."/>
            <person name="Parida L."/>
            <person name="Kuhn D.N."/>
        </authorList>
    </citation>
    <scope>NUCLEOTIDE SEQUENCE [LARGE SCALE GENOMIC DNA]</scope>
    <source>
        <strain evidence="3">cv. Matina 1-6</strain>
    </source>
</reference>
<sequence>MKGFRFRKGGKSRGDNLRWCKFEIGLVVDLAIRANFLLFKTLALVAIVLLPSLAVFFAIGSISIAFPLS</sequence>
<dbReference type="AlphaFoldDB" id="A0A061GS81"/>
<evidence type="ECO:0000256" key="1">
    <source>
        <dbReference type="SAM" id="Phobius"/>
    </source>
</evidence>
<dbReference type="HOGENOM" id="CLU_2781020_0_0_1"/>
<dbReference type="Proteomes" id="UP000026915">
    <property type="component" value="Chromosome 9"/>
</dbReference>
<keyword evidence="1" id="KW-0472">Membrane</keyword>
<feature type="transmembrane region" description="Helical" evidence="1">
    <location>
        <begin position="42"/>
        <end position="66"/>
    </location>
</feature>
<dbReference type="InParanoid" id="A0A061GS81"/>
<keyword evidence="1" id="KW-0812">Transmembrane</keyword>
<gene>
    <name evidence="2" type="ORF">TCM_040255</name>
</gene>
<dbReference type="EMBL" id="CM001887">
    <property type="protein sequence ID" value="EOY32376.1"/>
    <property type="molecule type" value="Genomic_DNA"/>
</dbReference>
<organism evidence="2 3">
    <name type="scientific">Theobroma cacao</name>
    <name type="common">Cacao</name>
    <name type="synonym">Cocoa</name>
    <dbReference type="NCBI Taxonomy" id="3641"/>
    <lineage>
        <taxon>Eukaryota</taxon>
        <taxon>Viridiplantae</taxon>
        <taxon>Streptophyta</taxon>
        <taxon>Embryophyta</taxon>
        <taxon>Tracheophyta</taxon>
        <taxon>Spermatophyta</taxon>
        <taxon>Magnoliopsida</taxon>
        <taxon>eudicotyledons</taxon>
        <taxon>Gunneridae</taxon>
        <taxon>Pentapetalae</taxon>
        <taxon>rosids</taxon>
        <taxon>malvids</taxon>
        <taxon>Malvales</taxon>
        <taxon>Malvaceae</taxon>
        <taxon>Byttnerioideae</taxon>
        <taxon>Theobroma</taxon>
    </lineage>
</organism>
<protein>
    <submittedName>
        <fullName evidence="2">Uncharacterized protein</fullName>
    </submittedName>
</protein>
<proteinExistence type="predicted"/>
<name>A0A061GS81_THECC</name>
<evidence type="ECO:0000313" key="3">
    <source>
        <dbReference type="Proteomes" id="UP000026915"/>
    </source>
</evidence>
<keyword evidence="1" id="KW-1133">Transmembrane helix</keyword>
<evidence type="ECO:0000313" key="2">
    <source>
        <dbReference type="EMBL" id="EOY32376.1"/>
    </source>
</evidence>
<accession>A0A061GS81</accession>
<keyword evidence="3" id="KW-1185">Reference proteome</keyword>
<dbReference type="Gramene" id="EOY32376">
    <property type="protein sequence ID" value="EOY32376"/>
    <property type="gene ID" value="TCM_040255"/>
</dbReference>